<organism evidence="2 3">
    <name type="scientific">Streptomyces flaveolus</name>
    <dbReference type="NCBI Taxonomy" id="67297"/>
    <lineage>
        <taxon>Bacteria</taxon>
        <taxon>Bacillati</taxon>
        <taxon>Actinomycetota</taxon>
        <taxon>Actinomycetes</taxon>
        <taxon>Kitasatosporales</taxon>
        <taxon>Streptomycetaceae</taxon>
        <taxon>Streptomyces</taxon>
    </lineage>
</organism>
<dbReference type="Gene3D" id="3.10.450.50">
    <property type="match status" value="1"/>
</dbReference>
<gene>
    <name evidence="2" type="ORF">ABT322_34390</name>
</gene>
<evidence type="ECO:0000313" key="2">
    <source>
        <dbReference type="EMBL" id="MER6908731.1"/>
    </source>
</evidence>
<dbReference type="Pfam" id="PF14534">
    <property type="entry name" value="DUF4440"/>
    <property type="match status" value="1"/>
</dbReference>
<proteinExistence type="predicted"/>
<dbReference type="Proteomes" id="UP001490330">
    <property type="component" value="Unassembled WGS sequence"/>
</dbReference>
<comment type="caution">
    <text evidence="2">The sequence shown here is derived from an EMBL/GenBank/DDBJ whole genome shotgun (WGS) entry which is preliminary data.</text>
</comment>
<evidence type="ECO:0000259" key="1">
    <source>
        <dbReference type="Pfam" id="PF14534"/>
    </source>
</evidence>
<dbReference type="EMBL" id="JBEPCV010000050">
    <property type="protein sequence ID" value="MER6908731.1"/>
    <property type="molecule type" value="Genomic_DNA"/>
</dbReference>
<dbReference type="InterPro" id="IPR027843">
    <property type="entry name" value="DUF4440"/>
</dbReference>
<keyword evidence="3" id="KW-1185">Reference proteome</keyword>
<dbReference type="InterPro" id="IPR011944">
    <property type="entry name" value="Steroid_delta5-4_isomerase"/>
</dbReference>
<dbReference type="RefSeq" id="WP_350725519.1">
    <property type="nucleotide sequence ID" value="NZ_JBEPCO010000071.1"/>
</dbReference>
<evidence type="ECO:0000313" key="3">
    <source>
        <dbReference type="Proteomes" id="UP001490330"/>
    </source>
</evidence>
<accession>A0ABV1VRN7</accession>
<feature type="domain" description="DUF4440" evidence="1">
    <location>
        <begin position="20"/>
        <end position="128"/>
    </location>
</feature>
<name>A0ABV1VRN7_9ACTN</name>
<dbReference type="SUPFAM" id="SSF54427">
    <property type="entry name" value="NTF2-like"/>
    <property type="match status" value="1"/>
</dbReference>
<reference evidence="2 3" key="1">
    <citation type="submission" date="2024-06" db="EMBL/GenBank/DDBJ databases">
        <title>The Natural Products Discovery Center: Release of the First 8490 Sequenced Strains for Exploring Actinobacteria Biosynthetic Diversity.</title>
        <authorList>
            <person name="Kalkreuter E."/>
            <person name="Kautsar S.A."/>
            <person name="Yang D."/>
            <person name="Bader C.D."/>
            <person name="Teijaro C.N."/>
            <person name="Fluegel L."/>
            <person name="Davis C.M."/>
            <person name="Simpson J.R."/>
            <person name="Lauterbach L."/>
            <person name="Steele A.D."/>
            <person name="Gui C."/>
            <person name="Meng S."/>
            <person name="Li G."/>
            <person name="Viehrig K."/>
            <person name="Ye F."/>
            <person name="Su P."/>
            <person name="Kiefer A.F."/>
            <person name="Nichols A."/>
            <person name="Cepeda A.J."/>
            <person name="Yan W."/>
            <person name="Fan B."/>
            <person name="Jiang Y."/>
            <person name="Adhikari A."/>
            <person name="Zheng C.-J."/>
            <person name="Schuster L."/>
            <person name="Cowan T.M."/>
            <person name="Smanski M.J."/>
            <person name="Chevrette M.G."/>
            <person name="De Carvalho L.P.S."/>
            <person name="Shen B."/>
        </authorList>
    </citation>
    <scope>NUCLEOTIDE SEQUENCE [LARGE SCALE GENOMIC DNA]</scope>
    <source>
        <strain evidence="2 3">NPDC000632</strain>
    </source>
</reference>
<protein>
    <submittedName>
        <fullName evidence="2">SgcJ/EcaC family oxidoreductase</fullName>
    </submittedName>
</protein>
<dbReference type="InterPro" id="IPR032710">
    <property type="entry name" value="NTF2-like_dom_sf"/>
</dbReference>
<sequence length="140" mass="14871">MSSGPSVAAADRDVTAVADVPRRMMEAWASNDASAFASLFAPDGTMVLPGDVFQKGVDGIREFMTKCYAGPYKGTSVFGVPIDVRFTGPDTAILITQGGVMAPGEHSVAPDKEIRATWVLGKRDGAWLVEAYHNSPVRLP</sequence>
<dbReference type="NCBIfam" id="TIGR02246">
    <property type="entry name" value="SgcJ/EcaC family oxidoreductase"/>
    <property type="match status" value="1"/>
</dbReference>